<accession>A0ABR0I9X9</accession>
<dbReference type="Pfam" id="PF24487">
    <property type="entry name" value="NDC80_loop"/>
    <property type="match status" value="1"/>
</dbReference>
<feature type="compositionally biased region" description="Low complexity" evidence="14">
    <location>
        <begin position="644"/>
        <end position="658"/>
    </location>
</feature>
<evidence type="ECO:0000256" key="4">
    <source>
        <dbReference type="ARBA" id="ARBA00016554"/>
    </source>
</evidence>
<gene>
    <name evidence="17" type="primary">NDC80</name>
    <name evidence="17" type="ORF">QC764_408920</name>
</gene>
<organism evidence="17 18">
    <name type="scientific">Podospora pseudoanserina</name>
    <dbReference type="NCBI Taxonomy" id="2609844"/>
    <lineage>
        <taxon>Eukaryota</taxon>
        <taxon>Fungi</taxon>
        <taxon>Dikarya</taxon>
        <taxon>Ascomycota</taxon>
        <taxon>Pezizomycotina</taxon>
        <taxon>Sordariomycetes</taxon>
        <taxon>Sordariomycetidae</taxon>
        <taxon>Sordariales</taxon>
        <taxon>Podosporaceae</taxon>
        <taxon>Podospora</taxon>
    </lineage>
</organism>
<evidence type="ECO:0000256" key="9">
    <source>
        <dbReference type="ARBA" id="ARBA00023054"/>
    </source>
</evidence>
<evidence type="ECO:0000256" key="11">
    <source>
        <dbReference type="ARBA" id="ARBA00023306"/>
    </source>
</evidence>
<evidence type="ECO:0000259" key="16">
    <source>
        <dbReference type="Pfam" id="PF24487"/>
    </source>
</evidence>
<evidence type="ECO:0000256" key="13">
    <source>
        <dbReference type="SAM" id="Coils"/>
    </source>
</evidence>
<keyword evidence="6" id="KW-0132">Cell division</keyword>
<sequence length="861" mass="97439">MDCPARMFCLPQQPSAVQQSVALASCRNAPVAAVAPRLAKTTLLRTSTTNLSIPRRKYRLTPRLRISLGPSNHPAIRRRTGQTHRAKPTGGECVSDRGGTSPLAHFFFFFYTSPTMSSRRPRETLGGLNLNSAIPQPPSAMKRQSHIGSIGGPTSHARSMSGSRHSLALQRPNQPMFQRSSSGTNLADVGLSSVKRASVSAYTGAGSNTTSLKPSYHTTGGGPSSSQDNDRRSSVYRARPSGVGGPSSSGMGIPTGGHQSFFQQAPQAAGVPRDPRPLRDRSYQNRLGQELVEYLAQNNFEMEMSHKLSDNFIKSPTQKDFNFMFQWLYRRIDPSYRFQKNIDQEVPPLLKQMRYPYEKSITKSQIAAVGGQNWSTFLGLLHWMMQLAQMLDRYAHNQYDEACLEAGVDVTGDTIIFNFLTRAYQNWLNMDDDAGDEDVEAALAPHVERMAAEFHDGNAKYYEELKMLEAENERLQKEIEELEKSTPDPAVLDNHFKIMQEDRAKFEEYNTLVSEKSDRYEAKNRILQQELEKLVDEVREAEEERRRLQRAVDEQGISMQDIDRMTGNRERLQREIESANLRLEEVKRKVLDRELEASRRLEELERAVDKFNTVAYQIGLIPATAVNAKGKEYELQVTVNDGPSDFSSSLGPSSSAAAGQGGGGDRLLQDSTTGYQPAHILNLDLRGEVKNSFLVLRKEVSERRKQALDVMMEDHDLLDRAKEAIEDKRNEVEALQHRVRAAEEEYEKTKESTSAQKMASDAQIEKMEKELAKMRSQLSESVQLMEQREMNTNIEYEQLTLRANALREELHTETMRMLNDVIKFKMHVQKNLEEYESFVADELEKELGSDEMRDDTQAIDM</sequence>
<reference evidence="17 18" key="1">
    <citation type="journal article" date="2023" name="bioRxiv">
        <title>High-quality genome assemblies of four members of thePodospora anserinaspecies complex.</title>
        <authorList>
            <person name="Ament-Velasquez S.L."/>
            <person name="Vogan A.A."/>
            <person name="Wallerman O."/>
            <person name="Hartmann F."/>
            <person name="Gautier V."/>
            <person name="Silar P."/>
            <person name="Giraud T."/>
            <person name="Johannesson H."/>
        </authorList>
    </citation>
    <scope>NUCLEOTIDE SEQUENCE [LARGE SCALE GENOMIC DNA]</scope>
    <source>
        <strain evidence="17 18">CBS 124.78</strain>
    </source>
</reference>
<evidence type="ECO:0000256" key="6">
    <source>
        <dbReference type="ARBA" id="ARBA00022618"/>
    </source>
</evidence>
<keyword evidence="5" id="KW-0158">Chromosome</keyword>
<keyword evidence="10" id="KW-0539">Nucleus</keyword>
<feature type="region of interest" description="Disordered" evidence="14">
    <location>
        <begin position="66"/>
        <end position="95"/>
    </location>
</feature>
<feature type="region of interest" description="Disordered" evidence="14">
    <location>
        <begin position="644"/>
        <end position="671"/>
    </location>
</feature>
<comment type="subcellular location">
    <subcellularLocation>
        <location evidence="2">Chromosome</location>
        <location evidence="2">Centromere</location>
        <location evidence="2">Kinetochore</location>
    </subcellularLocation>
    <subcellularLocation>
        <location evidence="1">Nucleus</location>
    </subcellularLocation>
</comment>
<keyword evidence="12" id="KW-0137">Centromere</keyword>
<feature type="compositionally biased region" description="Basic residues" evidence="14">
    <location>
        <begin position="75"/>
        <end position="87"/>
    </location>
</feature>
<dbReference type="InterPro" id="IPR057091">
    <property type="entry name" value="NDC80_loop"/>
</dbReference>
<dbReference type="InterPro" id="IPR005550">
    <property type="entry name" value="Kinetochore_Ndc80"/>
</dbReference>
<evidence type="ECO:0000313" key="18">
    <source>
        <dbReference type="Proteomes" id="UP001323617"/>
    </source>
</evidence>
<keyword evidence="9 13" id="KW-0175">Coiled coil</keyword>
<feature type="domain" description="Kinetochore protein Ndc80 CH" evidence="15">
    <location>
        <begin position="231"/>
        <end position="393"/>
    </location>
</feature>
<dbReference type="InterPro" id="IPR038273">
    <property type="entry name" value="Ndc80_sf"/>
</dbReference>
<evidence type="ECO:0000256" key="1">
    <source>
        <dbReference type="ARBA" id="ARBA00004123"/>
    </source>
</evidence>
<evidence type="ECO:0000256" key="5">
    <source>
        <dbReference type="ARBA" id="ARBA00022454"/>
    </source>
</evidence>
<evidence type="ECO:0000256" key="12">
    <source>
        <dbReference type="ARBA" id="ARBA00023328"/>
    </source>
</evidence>
<dbReference type="Pfam" id="PF03801">
    <property type="entry name" value="Ndc80_HEC"/>
    <property type="match status" value="1"/>
</dbReference>
<feature type="compositionally biased region" description="Polar residues" evidence="14">
    <location>
        <begin position="205"/>
        <end position="218"/>
    </location>
</feature>
<dbReference type="PROSITE" id="PS51257">
    <property type="entry name" value="PROKAR_LIPOPROTEIN"/>
    <property type="match status" value="1"/>
</dbReference>
<keyword evidence="8" id="KW-0995">Kinetochore</keyword>
<evidence type="ECO:0000256" key="2">
    <source>
        <dbReference type="ARBA" id="ARBA00004629"/>
    </source>
</evidence>
<feature type="domain" description="Kinetochore protein NDC80 loop region" evidence="16">
    <location>
        <begin position="573"/>
        <end position="644"/>
    </location>
</feature>
<feature type="coiled-coil region" evidence="13">
    <location>
        <begin position="711"/>
        <end position="816"/>
    </location>
</feature>
<evidence type="ECO:0000259" key="15">
    <source>
        <dbReference type="Pfam" id="PF03801"/>
    </source>
</evidence>
<keyword evidence="18" id="KW-1185">Reference proteome</keyword>
<name>A0ABR0I9X9_9PEZI</name>
<dbReference type="Proteomes" id="UP001323617">
    <property type="component" value="Unassembled WGS sequence"/>
</dbReference>
<dbReference type="GeneID" id="87968043"/>
<feature type="region of interest" description="Disordered" evidence="14">
    <location>
        <begin position="133"/>
        <end position="167"/>
    </location>
</feature>
<comment type="caution">
    <text evidence="17">The sequence shown here is derived from an EMBL/GenBank/DDBJ whole genome shotgun (WGS) entry which is preliminary data.</text>
</comment>
<dbReference type="RefSeq" id="XP_062800495.1">
    <property type="nucleotide sequence ID" value="XM_062947178.1"/>
</dbReference>
<feature type="coiled-coil region" evidence="13">
    <location>
        <begin position="458"/>
        <end position="485"/>
    </location>
</feature>
<feature type="region of interest" description="Disordered" evidence="14">
    <location>
        <begin position="204"/>
        <end position="276"/>
    </location>
</feature>
<evidence type="ECO:0000256" key="3">
    <source>
        <dbReference type="ARBA" id="ARBA00007050"/>
    </source>
</evidence>
<dbReference type="PANTHER" id="PTHR10643">
    <property type="entry name" value="KINETOCHORE PROTEIN NDC80"/>
    <property type="match status" value="1"/>
</dbReference>
<evidence type="ECO:0000256" key="14">
    <source>
        <dbReference type="SAM" id="MobiDB-lite"/>
    </source>
</evidence>
<feature type="coiled-coil region" evidence="13">
    <location>
        <begin position="517"/>
        <end position="607"/>
    </location>
</feature>
<dbReference type="EMBL" id="JAFFHC010000004">
    <property type="protein sequence ID" value="KAK4677025.1"/>
    <property type="molecule type" value="Genomic_DNA"/>
</dbReference>
<dbReference type="InterPro" id="IPR055260">
    <property type="entry name" value="Ndc80_CH"/>
</dbReference>
<evidence type="ECO:0000313" key="17">
    <source>
        <dbReference type="EMBL" id="KAK4677025.1"/>
    </source>
</evidence>
<keyword evidence="7" id="KW-0498">Mitosis</keyword>
<evidence type="ECO:0000256" key="10">
    <source>
        <dbReference type="ARBA" id="ARBA00023242"/>
    </source>
</evidence>
<comment type="similarity">
    <text evidence="3">Belongs to the NDC80/HEC1 family.</text>
</comment>
<evidence type="ECO:0000256" key="7">
    <source>
        <dbReference type="ARBA" id="ARBA00022776"/>
    </source>
</evidence>
<proteinExistence type="inferred from homology"/>
<keyword evidence="11" id="KW-0131">Cell cycle</keyword>
<dbReference type="PANTHER" id="PTHR10643:SF2">
    <property type="entry name" value="KINETOCHORE PROTEIN NDC80 HOMOLOG"/>
    <property type="match status" value="1"/>
</dbReference>
<protein>
    <recommendedName>
        <fullName evidence="4">Probable kinetochore protein NDC80</fullName>
    </recommendedName>
</protein>
<evidence type="ECO:0000256" key="8">
    <source>
        <dbReference type="ARBA" id="ARBA00022838"/>
    </source>
</evidence>
<dbReference type="Gene3D" id="1.10.418.30">
    <property type="entry name" value="Ncd80 complex, Ncd80 subunit"/>
    <property type="match status" value="1"/>
</dbReference>